<proteinExistence type="predicted"/>
<name>A0A1Y0IV98_9BACL</name>
<organism evidence="2 3">
    <name type="scientific">Tumebacillus avium</name>
    <dbReference type="NCBI Taxonomy" id="1903704"/>
    <lineage>
        <taxon>Bacteria</taxon>
        <taxon>Bacillati</taxon>
        <taxon>Bacillota</taxon>
        <taxon>Bacilli</taxon>
        <taxon>Bacillales</taxon>
        <taxon>Alicyclobacillaceae</taxon>
        <taxon>Tumebacillus</taxon>
    </lineage>
</organism>
<feature type="domain" description="Aminoglycoside phosphotransferase" evidence="1">
    <location>
        <begin position="37"/>
        <end position="264"/>
    </location>
</feature>
<reference evidence="3" key="1">
    <citation type="submission" date="2017-05" db="EMBL/GenBank/DDBJ databases">
        <authorList>
            <person name="Sung H."/>
        </authorList>
    </citation>
    <scope>NUCLEOTIDE SEQUENCE [LARGE SCALE GENOMIC DNA]</scope>
    <source>
        <strain evidence="3">AR23208</strain>
    </source>
</reference>
<dbReference type="AlphaFoldDB" id="A0A1Y0IV98"/>
<gene>
    <name evidence="2" type="ORF">CBW65_21735</name>
</gene>
<dbReference type="NCBIfam" id="TIGR02906">
    <property type="entry name" value="spore_CotS"/>
    <property type="match status" value="1"/>
</dbReference>
<dbReference type="Gene3D" id="3.30.200.20">
    <property type="entry name" value="Phosphorylase Kinase, domain 1"/>
    <property type="match status" value="1"/>
</dbReference>
<dbReference type="InterPro" id="IPR002575">
    <property type="entry name" value="Aminoglycoside_PTrfase"/>
</dbReference>
<dbReference type="Gene3D" id="3.90.1200.10">
    <property type="match status" value="1"/>
</dbReference>
<dbReference type="SUPFAM" id="SSF56112">
    <property type="entry name" value="Protein kinase-like (PK-like)"/>
    <property type="match status" value="1"/>
</dbReference>
<sequence>MAKEKELTYGLEEFAPGIDLEDVYGIKILDAKEVRAVVKIETDQGTFALKKVGHKPEKLQFMYEAQEHLWNNGFQKLPRFVPTKDGHPFLEVEDGLIFLNNWLDGKESNVNDETQLKQIIRLQAQLHQASRGFTPTVRAHIKTRWAGWIERFEEQLADLHRVYDQYKGKAPQNELEATFLETVEPMLEMAEKGFELLKASPYLKVLKREQELRGFVHGDFTYHNFIRTPDGDMQVIDFDYCAHELRAHDFARFMRKMLRRTDWSSEMGNLILNTYHAIDPLHEDELQVLRAVLFFPQRYWRAVERGFLSNRYTPEGSIKKMRQEVARLDNWKRYLDAFPTRL</sequence>
<dbReference type="RefSeq" id="WP_087458657.1">
    <property type="nucleotide sequence ID" value="NZ_CP021434.1"/>
</dbReference>
<keyword evidence="3" id="KW-1185">Reference proteome</keyword>
<evidence type="ECO:0000313" key="2">
    <source>
        <dbReference type="EMBL" id="ARU63313.1"/>
    </source>
</evidence>
<evidence type="ECO:0000259" key="1">
    <source>
        <dbReference type="Pfam" id="PF01636"/>
    </source>
</evidence>
<dbReference type="Proteomes" id="UP000195437">
    <property type="component" value="Chromosome"/>
</dbReference>
<dbReference type="PANTHER" id="PTHR39179:SF1">
    <property type="entry name" value="SPORE COAT PROTEIN I"/>
    <property type="match status" value="1"/>
</dbReference>
<evidence type="ECO:0000313" key="3">
    <source>
        <dbReference type="Proteomes" id="UP000195437"/>
    </source>
</evidence>
<dbReference type="OrthoDB" id="2379727at2"/>
<dbReference type="PANTHER" id="PTHR39179">
    <property type="entry name" value="SPORE COAT PROTEIN I"/>
    <property type="match status" value="1"/>
</dbReference>
<dbReference type="Pfam" id="PF01636">
    <property type="entry name" value="APH"/>
    <property type="match status" value="1"/>
</dbReference>
<dbReference type="InterPro" id="IPR014255">
    <property type="entry name" value="Spore_coat_CotS"/>
</dbReference>
<dbReference type="KEGG" id="tum:CBW65_21735"/>
<accession>A0A1Y0IV98</accession>
<dbReference type="InterPro" id="IPR011009">
    <property type="entry name" value="Kinase-like_dom_sf"/>
</dbReference>
<dbReference type="GO" id="GO:0042601">
    <property type="term" value="C:endospore-forming forespore"/>
    <property type="evidence" value="ECO:0007669"/>
    <property type="project" value="TreeGrafter"/>
</dbReference>
<protein>
    <recommendedName>
        <fullName evidence="1">Aminoglycoside phosphotransferase domain-containing protein</fullName>
    </recommendedName>
</protein>
<dbReference type="EMBL" id="CP021434">
    <property type="protein sequence ID" value="ARU63313.1"/>
    <property type="molecule type" value="Genomic_DNA"/>
</dbReference>
<dbReference type="InterPro" id="IPR047175">
    <property type="entry name" value="CotS-like"/>
</dbReference>